<dbReference type="PANTHER" id="PTHR34133:SF8">
    <property type="entry name" value="OS07G0633000 PROTEIN"/>
    <property type="match status" value="1"/>
</dbReference>
<dbReference type="RefSeq" id="XP_031398859.1">
    <property type="nucleotide sequence ID" value="XM_031542999.1"/>
</dbReference>
<proteinExistence type="predicted"/>
<dbReference type="Pfam" id="PF09366">
    <property type="entry name" value="DUF1997"/>
    <property type="match status" value="1"/>
</dbReference>
<reference evidence="1" key="1">
    <citation type="journal article" date="2020" name="Plant Biotechnol. J.">
        <title>The pomegranate (Punica granatum L.) draft genome dissects genetic divergence between soft- and hard-seeded cultivars.</title>
        <authorList>
            <person name="Luo X."/>
            <person name="Li H."/>
            <person name="Wu Z."/>
            <person name="Yao W."/>
            <person name="Zhao P."/>
            <person name="Cao D."/>
            <person name="Yu H."/>
            <person name="Li K."/>
            <person name="Poudel K."/>
            <person name="Zhao D."/>
            <person name="Zhang F."/>
            <person name="Xia X."/>
            <person name="Chen L."/>
            <person name="Wang Q."/>
            <person name="Jing D."/>
            <person name="Cao S."/>
        </authorList>
    </citation>
    <scope>NUCLEOTIDE SEQUENCE [LARGE SCALE GENOMIC DNA]</scope>
    <source>
        <strain evidence="1">cv. Tunisia</strain>
    </source>
</reference>
<reference evidence="2" key="2">
    <citation type="submission" date="2025-08" db="UniProtKB">
        <authorList>
            <consortium name="RefSeq"/>
        </authorList>
    </citation>
    <scope>IDENTIFICATION</scope>
    <source>
        <tissue evidence="2">Leaf</tissue>
    </source>
</reference>
<keyword evidence="1" id="KW-1185">Reference proteome</keyword>
<dbReference type="PANTHER" id="PTHR34133">
    <property type="entry name" value="OS07G0633000 PROTEIN"/>
    <property type="match status" value="1"/>
</dbReference>
<gene>
    <name evidence="2" type="primary">LOC116209375</name>
</gene>
<evidence type="ECO:0000313" key="1">
    <source>
        <dbReference type="Proteomes" id="UP000515151"/>
    </source>
</evidence>
<organism evidence="1 2">
    <name type="scientific">Punica granatum</name>
    <name type="common">Pomegranate</name>
    <dbReference type="NCBI Taxonomy" id="22663"/>
    <lineage>
        <taxon>Eukaryota</taxon>
        <taxon>Viridiplantae</taxon>
        <taxon>Streptophyta</taxon>
        <taxon>Embryophyta</taxon>
        <taxon>Tracheophyta</taxon>
        <taxon>Spermatophyta</taxon>
        <taxon>Magnoliopsida</taxon>
        <taxon>eudicotyledons</taxon>
        <taxon>Gunneridae</taxon>
        <taxon>Pentapetalae</taxon>
        <taxon>rosids</taxon>
        <taxon>malvids</taxon>
        <taxon>Myrtales</taxon>
        <taxon>Lythraceae</taxon>
        <taxon>Punica</taxon>
    </lineage>
</organism>
<name>A0A6P8DWW9_PUNGR</name>
<dbReference type="GeneID" id="116209375"/>
<accession>A0A6P8DWW9</accession>
<dbReference type="AlphaFoldDB" id="A0A6P8DWW9"/>
<dbReference type="Proteomes" id="UP000515151">
    <property type="component" value="Chromosome 5"/>
</dbReference>
<sequence>MGEVGAAASLGFCINGSGFGTGKLKLQQQQLVMLKNRARCPMELTGTRSRKLLVVKSETGKKPSSYTSKIATDIPLYEAPGASFDQYLEDKPRVFKAIFPDKRRSQRLNEEEWRIQMLPIQFLFLKVWPQIDMRLRCRSMGKDYPAGVPHDVSKVLELDIIRWELQGLDNVLKPSHFSLGVRGALYAERREARSRLKGQLEMTISFILPPVLALVPGDVLQSVAESVLKRLVENMKHKVNGSLLADYGEFKSKARSVRFDQEVQTKVKST</sequence>
<dbReference type="InterPro" id="IPR018971">
    <property type="entry name" value="DUF1997"/>
</dbReference>
<dbReference type="OrthoDB" id="496281at2759"/>
<evidence type="ECO:0000313" key="2">
    <source>
        <dbReference type="RefSeq" id="XP_031398859.1"/>
    </source>
</evidence>
<protein>
    <submittedName>
        <fullName evidence="2">Uncharacterized protein LOC116209375 isoform X1</fullName>
    </submittedName>
</protein>